<dbReference type="SUPFAM" id="SSF48452">
    <property type="entry name" value="TPR-like"/>
    <property type="match status" value="1"/>
</dbReference>
<dbReference type="EMBL" id="JAAQRI010000077">
    <property type="protein sequence ID" value="KAF5641448.1"/>
    <property type="molecule type" value="Genomic_DNA"/>
</dbReference>
<evidence type="ECO:0000313" key="2">
    <source>
        <dbReference type="Proteomes" id="UP000530670"/>
    </source>
</evidence>
<dbReference type="AlphaFoldDB" id="A0A8H5W117"/>
<gene>
    <name evidence="1" type="ORF">FTJAE_4100</name>
</gene>
<dbReference type="OrthoDB" id="1658288at2759"/>
<organism evidence="1 2">
    <name type="scientific">Fusarium tjaetaba</name>
    <dbReference type="NCBI Taxonomy" id="1567544"/>
    <lineage>
        <taxon>Eukaryota</taxon>
        <taxon>Fungi</taxon>
        <taxon>Dikarya</taxon>
        <taxon>Ascomycota</taxon>
        <taxon>Pezizomycotina</taxon>
        <taxon>Sordariomycetes</taxon>
        <taxon>Hypocreomycetidae</taxon>
        <taxon>Hypocreales</taxon>
        <taxon>Nectriaceae</taxon>
        <taxon>Fusarium</taxon>
        <taxon>Fusarium fujikuroi species complex</taxon>
    </lineage>
</organism>
<dbReference type="Pfam" id="PF13374">
    <property type="entry name" value="TPR_10"/>
    <property type="match status" value="1"/>
</dbReference>
<dbReference type="RefSeq" id="XP_037208780.1">
    <property type="nucleotide sequence ID" value="XM_037350471.1"/>
</dbReference>
<dbReference type="InterPro" id="IPR011990">
    <property type="entry name" value="TPR-like_helical_dom_sf"/>
</dbReference>
<name>A0A8H5W117_9HYPO</name>
<evidence type="ECO:0000313" key="1">
    <source>
        <dbReference type="EMBL" id="KAF5641448.1"/>
    </source>
</evidence>
<dbReference type="Proteomes" id="UP000530670">
    <property type="component" value="Unassembled WGS sequence"/>
</dbReference>
<reference evidence="1 2" key="1">
    <citation type="submission" date="2020-05" db="EMBL/GenBank/DDBJ databases">
        <title>Identification and distribution of gene clusters putatively required for synthesis of sphingolipid metabolism inhibitors in phylogenetically diverse species of the filamentous fungus Fusarium.</title>
        <authorList>
            <person name="Kim H.-S."/>
            <person name="Busman M."/>
            <person name="Brown D.W."/>
            <person name="Divon H."/>
            <person name="Uhlig S."/>
            <person name="Proctor R.H."/>
        </authorList>
    </citation>
    <scope>NUCLEOTIDE SEQUENCE [LARGE SCALE GENOMIC DNA]</scope>
    <source>
        <strain evidence="1 2">NRRL 66243</strain>
    </source>
</reference>
<keyword evidence="2" id="KW-1185">Reference proteome</keyword>
<protein>
    <submittedName>
        <fullName evidence="1">Calcium-independent phospholipase A2-gamma</fullName>
    </submittedName>
</protein>
<comment type="caution">
    <text evidence="1">The sequence shown here is derived from an EMBL/GenBank/DDBJ whole genome shotgun (WGS) entry which is preliminary data.</text>
</comment>
<proteinExistence type="predicted"/>
<sequence length="191" mass="22142">MSGQPSNLPSVRLLNEEGICVLSLDSGELRKCYNYAEEYEKAAESLEMGINAAENKIAKDDLILIVVKNNLAYAYEQKGEYKKSIALLEETLPIQQEIVGKSNFDTLKILVYLIEQYRKIKGLAKAISLLEELHLFRGSLLRRNTYTALKLYEHMVSVRQKKLEPGDEQRKWAEVRSQKCIETWKWTWARR</sequence>
<dbReference type="GeneID" id="59302741"/>
<dbReference type="Gene3D" id="1.25.40.10">
    <property type="entry name" value="Tetratricopeptide repeat domain"/>
    <property type="match status" value="1"/>
</dbReference>
<accession>A0A8H5W117</accession>